<sequence length="151" mass="16701">MTGNSIRARGLAYADESKAATSLLAYQSHPRESVDNIADESSALRQQEKDVVADNQQDVTDGTDLTSGTNTGKAPVPDKTTSAPVMQHNELKSAFAERLITVNEIGMPAVSYDEKYWFTPSMSLFEVLSNMEEILSGNEELRWISPHYFLL</sequence>
<accession>A0A381LJI8</accession>
<feature type="region of interest" description="Disordered" evidence="1">
    <location>
        <begin position="26"/>
        <end position="84"/>
    </location>
</feature>
<name>A0A381LJI8_BLUGR</name>
<reference evidence="2" key="1">
    <citation type="submission" date="2018-07" db="EMBL/GenBank/DDBJ databases">
        <authorList>
            <person name="Quirk P.G."/>
            <person name="Krulwich T.A."/>
        </authorList>
    </citation>
    <scope>NUCLEOTIDE SEQUENCE</scope>
    <source>
        <strain evidence="2">96224</strain>
    </source>
</reference>
<proteinExistence type="predicted"/>
<evidence type="ECO:0000313" key="2">
    <source>
        <dbReference type="EMBL" id="SUZ13326.1"/>
    </source>
</evidence>
<protein>
    <submittedName>
        <fullName evidence="2">BgtAc-31510</fullName>
    </submittedName>
</protein>
<dbReference type="AlphaFoldDB" id="A0A381LJI8"/>
<dbReference type="EMBL" id="UIGY01000231">
    <property type="protein sequence ID" value="SUZ13326.1"/>
    <property type="molecule type" value="Genomic_DNA"/>
</dbReference>
<feature type="compositionally biased region" description="Polar residues" evidence="1">
    <location>
        <begin position="54"/>
        <end position="72"/>
    </location>
</feature>
<gene>
    <name evidence="2" type="ORF">BGT96224V2_LOCUS6549</name>
</gene>
<feature type="non-terminal residue" evidence="2">
    <location>
        <position position="151"/>
    </location>
</feature>
<evidence type="ECO:0000256" key="1">
    <source>
        <dbReference type="SAM" id="MobiDB-lite"/>
    </source>
</evidence>
<organism evidence="2">
    <name type="scientific">Blumeria graminis f. sp. tritici 96224</name>
    <dbReference type="NCBI Taxonomy" id="1268274"/>
    <lineage>
        <taxon>Eukaryota</taxon>
        <taxon>Fungi</taxon>
        <taxon>Dikarya</taxon>
        <taxon>Ascomycota</taxon>
        <taxon>Pezizomycotina</taxon>
        <taxon>Leotiomycetes</taxon>
        <taxon>Erysiphales</taxon>
        <taxon>Erysiphaceae</taxon>
        <taxon>Blumeria</taxon>
    </lineage>
</organism>